<dbReference type="Proteomes" id="UP001345963">
    <property type="component" value="Unassembled WGS sequence"/>
</dbReference>
<protein>
    <submittedName>
        <fullName evidence="1">Uncharacterized protein</fullName>
    </submittedName>
</protein>
<sequence>MTQSSWPQDPNGPTKYDQATCRCHQSASDGAEVIPSPLLVFHVGYISDRRIIKAAVNAWPFPWPSSCRPLGQFCAFSWEEGVGVETIQLMDFPHFPWLWT</sequence>
<dbReference type="EMBL" id="JAHUTI010011500">
    <property type="protein sequence ID" value="MED6236212.1"/>
    <property type="molecule type" value="Genomic_DNA"/>
</dbReference>
<evidence type="ECO:0000313" key="2">
    <source>
        <dbReference type="Proteomes" id="UP001345963"/>
    </source>
</evidence>
<accession>A0ABU7ADL9</accession>
<keyword evidence="2" id="KW-1185">Reference proteome</keyword>
<gene>
    <name evidence="1" type="ORF">ATANTOWER_005934</name>
</gene>
<organism evidence="1 2">
    <name type="scientific">Ataeniobius toweri</name>
    <dbReference type="NCBI Taxonomy" id="208326"/>
    <lineage>
        <taxon>Eukaryota</taxon>
        <taxon>Metazoa</taxon>
        <taxon>Chordata</taxon>
        <taxon>Craniata</taxon>
        <taxon>Vertebrata</taxon>
        <taxon>Euteleostomi</taxon>
        <taxon>Actinopterygii</taxon>
        <taxon>Neopterygii</taxon>
        <taxon>Teleostei</taxon>
        <taxon>Neoteleostei</taxon>
        <taxon>Acanthomorphata</taxon>
        <taxon>Ovalentaria</taxon>
        <taxon>Atherinomorphae</taxon>
        <taxon>Cyprinodontiformes</taxon>
        <taxon>Goodeidae</taxon>
        <taxon>Ataeniobius</taxon>
    </lineage>
</organism>
<reference evidence="1 2" key="1">
    <citation type="submission" date="2021-07" db="EMBL/GenBank/DDBJ databases">
        <authorList>
            <person name="Palmer J.M."/>
        </authorList>
    </citation>
    <scope>NUCLEOTIDE SEQUENCE [LARGE SCALE GENOMIC DNA]</scope>
    <source>
        <strain evidence="1 2">AT_MEX2019</strain>
        <tissue evidence="1">Muscle</tissue>
    </source>
</reference>
<evidence type="ECO:0000313" key="1">
    <source>
        <dbReference type="EMBL" id="MED6236212.1"/>
    </source>
</evidence>
<name>A0ABU7ADL9_9TELE</name>
<proteinExistence type="predicted"/>
<comment type="caution">
    <text evidence="1">The sequence shown here is derived from an EMBL/GenBank/DDBJ whole genome shotgun (WGS) entry which is preliminary data.</text>
</comment>